<sequence length="625" mass="66957">MPQGVAPHRAPADTVRQRVRRTSNVPWLRLGQEDRPRRTTHLAKFPHLQRPFGRRRSVAAPRVSGRHGTGAPGHSFQTAIPNHPGRNAHPERIAVTVRAHRAEGLRLEAHHGRVVACRAERLANVNALWQAALDANRDGEAVVDGGERLTYAELDERIARLAGGLAACGIGPGDRVAVRLGNSAAFVALVFAIARLGAILVPINVREEMEGMRHLLTDCGAALIVTEAEHAAAVPPPAETPACRNRFSIGAADGFRPYRELEAGAPVRTAAPVHEDETAAILYTSGTTGRSKGALLTHLGIVHQAATYRELFALTPADCTVLVVPMSHVTGLMAGIHATVAAAGRIVAMRTFDAAGFLETAARERLTFTILVPAMYNLFLMRARLADYDLGAWRIGGYGGAPMPAPTIERLAEALPNLNLVNAYGATETTSPMTLMDPSETARRRLSVGLATPGAEIVVMDDAGREVPTGETGELWHAGPMIVPGYWNNPEATAREFVGRFWKSGDIGSIDADGFVYVHDRKKDMINRGGFKIYTAEVEGVLLGVPGVREAAVIAKPCIVLGERVHAVVHADAGVTADALALACSVLTDYQRPESFTFNAGPLPRNANGKVLKRHLREALGFVSP</sequence>
<dbReference type="InterPro" id="IPR042099">
    <property type="entry name" value="ANL_N_sf"/>
</dbReference>
<feature type="region of interest" description="Disordered" evidence="1">
    <location>
        <begin position="54"/>
        <end position="88"/>
    </location>
</feature>
<dbReference type="PANTHER" id="PTHR43767">
    <property type="entry name" value="LONG-CHAIN-FATTY-ACID--COA LIGASE"/>
    <property type="match status" value="1"/>
</dbReference>
<feature type="domain" description="AMP-binding enzyme C-terminal" evidence="3">
    <location>
        <begin position="537"/>
        <end position="610"/>
    </location>
</feature>
<dbReference type="Gene3D" id="3.40.50.12780">
    <property type="entry name" value="N-terminal domain of ligase-like"/>
    <property type="match status" value="1"/>
</dbReference>
<dbReference type="OrthoDB" id="9803968at2"/>
<accession>A0A8B2NJD3</accession>
<dbReference type="InterPro" id="IPR000873">
    <property type="entry name" value="AMP-dep_synth/lig_dom"/>
</dbReference>
<comment type="caution">
    <text evidence="4">The sequence shown here is derived from an EMBL/GenBank/DDBJ whole genome shotgun (WGS) entry which is preliminary data.</text>
</comment>
<dbReference type="SUPFAM" id="SSF56801">
    <property type="entry name" value="Acetyl-CoA synthetase-like"/>
    <property type="match status" value="1"/>
</dbReference>
<dbReference type="EMBL" id="QHHQ01000004">
    <property type="protein sequence ID" value="RAH99744.1"/>
    <property type="molecule type" value="Genomic_DNA"/>
</dbReference>
<organism evidence="4 5">
    <name type="scientific">Acuticoccus sediminis</name>
    <dbReference type="NCBI Taxonomy" id="2184697"/>
    <lineage>
        <taxon>Bacteria</taxon>
        <taxon>Pseudomonadati</taxon>
        <taxon>Pseudomonadota</taxon>
        <taxon>Alphaproteobacteria</taxon>
        <taxon>Hyphomicrobiales</taxon>
        <taxon>Amorphaceae</taxon>
        <taxon>Acuticoccus</taxon>
    </lineage>
</organism>
<keyword evidence="5" id="KW-1185">Reference proteome</keyword>
<protein>
    <submittedName>
        <fullName evidence="4">O-succinylbenzoic acid--CoA ligase</fullName>
    </submittedName>
</protein>
<dbReference type="InterPro" id="IPR045851">
    <property type="entry name" value="AMP-bd_C_sf"/>
</dbReference>
<dbReference type="InterPro" id="IPR020845">
    <property type="entry name" value="AMP-binding_CS"/>
</dbReference>
<feature type="domain" description="AMP-dependent synthetase/ligase" evidence="2">
    <location>
        <begin position="133"/>
        <end position="487"/>
    </location>
</feature>
<dbReference type="Pfam" id="PF00501">
    <property type="entry name" value="AMP-binding"/>
    <property type="match status" value="1"/>
</dbReference>
<dbReference type="InterPro" id="IPR025110">
    <property type="entry name" value="AMP-bd_C"/>
</dbReference>
<dbReference type="Pfam" id="PF13193">
    <property type="entry name" value="AMP-binding_C"/>
    <property type="match status" value="1"/>
</dbReference>
<keyword evidence="4" id="KW-0436">Ligase</keyword>
<evidence type="ECO:0000313" key="4">
    <source>
        <dbReference type="EMBL" id="RAH99744.1"/>
    </source>
</evidence>
<dbReference type="AlphaFoldDB" id="A0A8B2NJD3"/>
<dbReference type="PANTHER" id="PTHR43767:SF1">
    <property type="entry name" value="NONRIBOSOMAL PEPTIDE SYNTHASE PES1 (EUROFUNG)-RELATED"/>
    <property type="match status" value="1"/>
</dbReference>
<dbReference type="PROSITE" id="PS00455">
    <property type="entry name" value="AMP_BINDING"/>
    <property type="match status" value="1"/>
</dbReference>
<dbReference type="Proteomes" id="UP000249590">
    <property type="component" value="Unassembled WGS sequence"/>
</dbReference>
<evidence type="ECO:0000256" key="1">
    <source>
        <dbReference type="SAM" id="MobiDB-lite"/>
    </source>
</evidence>
<dbReference type="Gene3D" id="3.30.300.30">
    <property type="match status" value="1"/>
</dbReference>
<gene>
    <name evidence="4" type="ORF">DLJ53_18440</name>
</gene>
<dbReference type="GO" id="GO:0016878">
    <property type="term" value="F:acid-thiol ligase activity"/>
    <property type="evidence" value="ECO:0007669"/>
    <property type="project" value="UniProtKB-ARBA"/>
</dbReference>
<dbReference type="InterPro" id="IPR050237">
    <property type="entry name" value="ATP-dep_AMP-bd_enzyme"/>
</dbReference>
<feature type="region of interest" description="Disordered" evidence="1">
    <location>
        <begin position="1"/>
        <end position="20"/>
    </location>
</feature>
<proteinExistence type="predicted"/>
<name>A0A8B2NJD3_9HYPH</name>
<evidence type="ECO:0000313" key="5">
    <source>
        <dbReference type="Proteomes" id="UP000249590"/>
    </source>
</evidence>
<evidence type="ECO:0000259" key="3">
    <source>
        <dbReference type="Pfam" id="PF13193"/>
    </source>
</evidence>
<evidence type="ECO:0000259" key="2">
    <source>
        <dbReference type="Pfam" id="PF00501"/>
    </source>
</evidence>
<reference evidence="4 5" key="1">
    <citation type="submission" date="2018-05" db="EMBL/GenBank/DDBJ databases">
        <title>Acuticoccus sediminis sp. nov., isolated from deep-sea sediment of Indian Ocean.</title>
        <authorList>
            <person name="Liu X."/>
            <person name="Lai Q."/>
            <person name="Du Y."/>
            <person name="Sun F."/>
            <person name="Zhang X."/>
            <person name="Wang S."/>
            <person name="Shao Z."/>
        </authorList>
    </citation>
    <scope>NUCLEOTIDE SEQUENCE [LARGE SCALE GENOMIC DNA]</scope>
    <source>
        <strain evidence="4 5">PTG4-2</strain>
    </source>
</reference>